<sequence length="250" mass="27185">MAISSTAEKRPGAAMIENSQIPKHEQLHAILLRIAKDELGPGERVPSERTLMDQFGVSRITVRAAIGRLVNEGHLVRVPGKGTFVSEGAVQSTLHLASFTQEMEAQGHKPSTIVLEAAQLLPPAATAKALGLGRTQEAYHLRRLRLADGRPVSVDDAWYNASLVEGLLDIDLTGSVYRALASEFGHQIDRARQSVRAEGAPADIAVLLGAEPGAPVLFFDRVSFSGEHAIEHARSWYRSDRYALTMEVHL</sequence>
<accession>A0ABU5T717</accession>
<dbReference type="InterPro" id="IPR000524">
    <property type="entry name" value="Tscrpt_reg_HTH_GntR"/>
</dbReference>
<dbReference type="SUPFAM" id="SSF46785">
    <property type="entry name" value="Winged helix' DNA-binding domain"/>
    <property type="match status" value="1"/>
</dbReference>
<comment type="caution">
    <text evidence="5">The sequence shown here is derived from an EMBL/GenBank/DDBJ whole genome shotgun (WGS) entry which is preliminary data.</text>
</comment>
<dbReference type="Gene3D" id="3.40.1410.10">
    <property type="entry name" value="Chorismate lyase-like"/>
    <property type="match status" value="1"/>
</dbReference>
<dbReference type="PANTHER" id="PTHR44846:SF1">
    <property type="entry name" value="MANNOSYL-D-GLYCERATE TRANSPORT_METABOLISM SYSTEM REPRESSOR MNGR-RELATED"/>
    <property type="match status" value="1"/>
</dbReference>
<dbReference type="InterPro" id="IPR036388">
    <property type="entry name" value="WH-like_DNA-bd_sf"/>
</dbReference>
<name>A0ABU5T717_9MICC</name>
<dbReference type="EMBL" id="JAYGGQ010000008">
    <property type="protein sequence ID" value="MEA5455469.1"/>
    <property type="molecule type" value="Genomic_DNA"/>
</dbReference>
<dbReference type="InterPro" id="IPR036390">
    <property type="entry name" value="WH_DNA-bd_sf"/>
</dbReference>
<gene>
    <name evidence="5" type="ORF">SPF06_12115</name>
</gene>
<evidence type="ECO:0000259" key="4">
    <source>
        <dbReference type="PROSITE" id="PS50949"/>
    </source>
</evidence>
<keyword evidence="6" id="KW-1185">Reference proteome</keyword>
<evidence type="ECO:0000256" key="1">
    <source>
        <dbReference type="ARBA" id="ARBA00023015"/>
    </source>
</evidence>
<organism evidence="5 6">
    <name type="scientific">Sinomonas terricola</name>
    <dbReference type="NCBI Taxonomy" id="3110330"/>
    <lineage>
        <taxon>Bacteria</taxon>
        <taxon>Bacillati</taxon>
        <taxon>Actinomycetota</taxon>
        <taxon>Actinomycetes</taxon>
        <taxon>Micrococcales</taxon>
        <taxon>Micrococcaceae</taxon>
        <taxon>Sinomonas</taxon>
    </lineage>
</organism>
<evidence type="ECO:0000256" key="2">
    <source>
        <dbReference type="ARBA" id="ARBA00023125"/>
    </source>
</evidence>
<protein>
    <submittedName>
        <fullName evidence="5">GntR family transcriptional regulator</fullName>
    </submittedName>
</protein>
<dbReference type="Pfam" id="PF07702">
    <property type="entry name" value="UTRA"/>
    <property type="match status" value="1"/>
</dbReference>
<proteinExistence type="predicted"/>
<dbReference type="Gene3D" id="1.10.10.10">
    <property type="entry name" value="Winged helix-like DNA-binding domain superfamily/Winged helix DNA-binding domain"/>
    <property type="match status" value="1"/>
</dbReference>
<evidence type="ECO:0000313" key="5">
    <source>
        <dbReference type="EMBL" id="MEA5455469.1"/>
    </source>
</evidence>
<dbReference type="SMART" id="SM00866">
    <property type="entry name" value="UTRA"/>
    <property type="match status" value="1"/>
</dbReference>
<evidence type="ECO:0000256" key="3">
    <source>
        <dbReference type="ARBA" id="ARBA00023163"/>
    </source>
</evidence>
<dbReference type="InterPro" id="IPR028978">
    <property type="entry name" value="Chorismate_lyase_/UTRA_dom_sf"/>
</dbReference>
<dbReference type="Pfam" id="PF00392">
    <property type="entry name" value="GntR"/>
    <property type="match status" value="1"/>
</dbReference>
<dbReference type="PANTHER" id="PTHR44846">
    <property type="entry name" value="MANNOSYL-D-GLYCERATE TRANSPORT/METABOLISM SYSTEM REPRESSOR MNGR-RELATED"/>
    <property type="match status" value="1"/>
</dbReference>
<keyword evidence="1" id="KW-0805">Transcription regulation</keyword>
<dbReference type="InterPro" id="IPR011663">
    <property type="entry name" value="UTRA"/>
</dbReference>
<dbReference type="RefSeq" id="WP_323279316.1">
    <property type="nucleotide sequence ID" value="NZ_JAYGGQ010000008.1"/>
</dbReference>
<dbReference type="CDD" id="cd07377">
    <property type="entry name" value="WHTH_GntR"/>
    <property type="match status" value="1"/>
</dbReference>
<dbReference type="Proteomes" id="UP001304769">
    <property type="component" value="Unassembled WGS sequence"/>
</dbReference>
<feature type="domain" description="HTH gntR-type" evidence="4">
    <location>
        <begin position="20"/>
        <end position="88"/>
    </location>
</feature>
<keyword evidence="2" id="KW-0238">DNA-binding</keyword>
<evidence type="ECO:0000313" key="6">
    <source>
        <dbReference type="Proteomes" id="UP001304769"/>
    </source>
</evidence>
<dbReference type="InterPro" id="IPR050679">
    <property type="entry name" value="Bact_HTH_transcr_reg"/>
</dbReference>
<keyword evidence="3" id="KW-0804">Transcription</keyword>
<dbReference type="SMART" id="SM00345">
    <property type="entry name" value="HTH_GNTR"/>
    <property type="match status" value="1"/>
</dbReference>
<reference evidence="5 6" key="1">
    <citation type="submission" date="2023-12" db="EMBL/GenBank/DDBJ databases">
        <title>Sinomonas terricola sp. nov, isolated from litchi orchard soil in Guangdong, PR China.</title>
        <authorList>
            <person name="Jiaxin W."/>
            <person name="Yang Z."/>
            <person name="Honghui Z."/>
        </authorList>
    </citation>
    <scope>NUCLEOTIDE SEQUENCE [LARGE SCALE GENOMIC DNA]</scope>
    <source>
        <strain evidence="5 6">JGH33</strain>
    </source>
</reference>
<dbReference type="PRINTS" id="PR00035">
    <property type="entry name" value="HTHGNTR"/>
</dbReference>
<dbReference type="SUPFAM" id="SSF64288">
    <property type="entry name" value="Chorismate lyase-like"/>
    <property type="match status" value="1"/>
</dbReference>
<dbReference type="PROSITE" id="PS50949">
    <property type="entry name" value="HTH_GNTR"/>
    <property type="match status" value="1"/>
</dbReference>